<sequence>MNQRPIQNGYLQFNKINYNNKNIYLDYLRNLLQEIFMQFLSMTYNDAGEWVNRIKQAILISEYEALFDSSNFQISIDQIKPYQNDSSNVTKSIPEYEQKQLQLYQELSKDKWIIEKTLKQMKLSTIQSQNNIFLKGEYVLNTTLENVASIIKKGGIHLNLLKQSSDIHEIDFCQYHQDFLNFNNDGKRYIFESKYIQFDFQSNNSFFQQENPQQKVNFPQLRFLIATQKQVNFHIQNIGNYACC</sequence>
<dbReference type="EMBL" id="CAJJDN010000006">
    <property type="protein sequence ID" value="CAD8051977.1"/>
    <property type="molecule type" value="Genomic_DNA"/>
</dbReference>
<proteinExistence type="predicted"/>
<reference evidence="2" key="1">
    <citation type="submission" date="2021-01" db="EMBL/GenBank/DDBJ databases">
        <authorList>
            <consortium name="Genoscope - CEA"/>
            <person name="William W."/>
        </authorList>
    </citation>
    <scope>NUCLEOTIDE SEQUENCE</scope>
</reference>
<evidence type="ECO:0000313" key="2">
    <source>
        <dbReference type="EMBL" id="CAD8051977.1"/>
    </source>
</evidence>
<gene>
    <name evidence="1" type="ORF">PSON_ATCC_30995.1.T0060171</name>
    <name evidence="2" type="ORF">PSON_ATCC_30995.1.T0060173</name>
</gene>
<dbReference type="EMBL" id="CAJJDN010000006">
    <property type="protein sequence ID" value="CAD8051975.1"/>
    <property type="molecule type" value="Genomic_DNA"/>
</dbReference>
<organism evidence="2 3">
    <name type="scientific">Paramecium sonneborni</name>
    <dbReference type="NCBI Taxonomy" id="65129"/>
    <lineage>
        <taxon>Eukaryota</taxon>
        <taxon>Sar</taxon>
        <taxon>Alveolata</taxon>
        <taxon>Ciliophora</taxon>
        <taxon>Intramacronucleata</taxon>
        <taxon>Oligohymenophorea</taxon>
        <taxon>Peniculida</taxon>
        <taxon>Parameciidae</taxon>
        <taxon>Paramecium</taxon>
    </lineage>
</organism>
<protein>
    <submittedName>
        <fullName evidence="2">Uncharacterized protein</fullName>
    </submittedName>
</protein>
<keyword evidence="3" id="KW-1185">Reference proteome</keyword>
<evidence type="ECO:0000313" key="3">
    <source>
        <dbReference type="Proteomes" id="UP000692954"/>
    </source>
</evidence>
<dbReference type="AlphaFoldDB" id="A0A8S1KBL9"/>
<name>A0A8S1KBL9_9CILI</name>
<accession>A0A8S1KBL9</accession>
<evidence type="ECO:0000313" key="1">
    <source>
        <dbReference type="EMBL" id="CAD8051975.1"/>
    </source>
</evidence>
<comment type="caution">
    <text evidence="2">The sequence shown here is derived from an EMBL/GenBank/DDBJ whole genome shotgun (WGS) entry which is preliminary data.</text>
</comment>
<dbReference type="Proteomes" id="UP000692954">
    <property type="component" value="Unassembled WGS sequence"/>
</dbReference>